<evidence type="ECO:0000313" key="4">
    <source>
        <dbReference type="EMBL" id="MFC1416292.1"/>
    </source>
</evidence>
<keyword evidence="2" id="KW-0456">Lyase</keyword>
<dbReference type="RefSeq" id="WP_380533429.1">
    <property type="nucleotide sequence ID" value="NZ_JBHFAB010000004.1"/>
</dbReference>
<dbReference type="EMBL" id="JBHFAB010000004">
    <property type="protein sequence ID" value="MFC1416292.1"/>
    <property type="molecule type" value="Genomic_DNA"/>
</dbReference>
<accession>A0ABV6VRA7</accession>
<reference evidence="4 5" key="1">
    <citation type="submission" date="2024-09" db="EMBL/GenBank/DDBJ databases">
        <authorList>
            <person name="Lee S.D."/>
        </authorList>
    </citation>
    <scope>NUCLEOTIDE SEQUENCE [LARGE SCALE GENOMIC DNA]</scope>
    <source>
        <strain evidence="4 5">N8-3</strain>
    </source>
</reference>
<name>A0ABV6VRA7_9ACTN</name>
<protein>
    <submittedName>
        <fullName evidence="4">Sirohydrochlorin chelatase</fullName>
    </submittedName>
</protein>
<dbReference type="InterPro" id="IPR002762">
    <property type="entry name" value="CbiX-like"/>
</dbReference>
<dbReference type="InterPro" id="IPR050963">
    <property type="entry name" value="Sirohydro_Cobaltochel/CbiX"/>
</dbReference>
<dbReference type="PANTHER" id="PTHR33542:SF5">
    <property type="entry name" value="FERROCHELATASE CHE1"/>
    <property type="match status" value="1"/>
</dbReference>
<comment type="caution">
    <text evidence="4">The sequence shown here is derived from an EMBL/GenBank/DDBJ whole genome shotgun (WGS) entry which is preliminary data.</text>
</comment>
<dbReference type="CDD" id="cd03416">
    <property type="entry name" value="CbiX_SirB_N"/>
    <property type="match status" value="1"/>
</dbReference>
<evidence type="ECO:0000256" key="2">
    <source>
        <dbReference type="ARBA" id="ARBA00023239"/>
    </source>
</evidence>
<evidence type="ECO:0000256" key="1">
    <source>
        <dbReference type="ARBA" id="ARBA00022723"/>
    </source>
</evidence>
<evidence type="ECO:0000313" key="5">
    <source>
        <dbReference type="Proteomes" id="UP001592531"/>
    </source>
</evidence>
<gene>
    <name evidence="4" type="ORF">ACEZDE_06500</name>
</gene>
<proteinExistence type="predicted"/>
<feature type="region of interest" description="Disordered" evidence="3">
    <location>
        <begin position="1"/>
        <end position="37"/>
    </location>
</feature>
<dbReference type="PANTHER" id="PTHR33542">
    <property type="entry name" value="SIROHYDROCHLORIN FERROCHELATASE, CHLOROPLASTIC"/>
    <property type="match status" value="1"/>
</dbReference>
<evidence type="ECO:0000256" key="3">
    <source>
        <dbReference type="SAM" id="MobiDB-lite"/>
    </source>
</evidence>
<dbReference type="SUPFAM" id="SSF53800">
    <property type="entry name" value="Chelatase"/>
    <property type="match status" value="2"/>
</dbReference>
<dbReference type="Pfam" id="PF01903">
    <property type="entry name" value="CbiX"/>
    <property type="match status" value="3"/>
</dbReference>
<dbReference type="Proteomes" id="UP001592531">
    <property type="component" value="Unassembled WGS sequence"/>
</dbReference>
<keyword evidence="5" id="KW-1185">Reference proteome</keyword>
<keyword evidence="1" id="KW-0479">Metal-binding</keyword>
<sequence length="321" mass="33337">MNPGHPGPLQPGTQHPGTGPGAAPGPDLGGRRRYRHHRPPGTLLLVAHGSRDPRHAATVTDLAARVRALRPGLPVEVGYLDHCAPRISQVLARLDATPPHSARNPRNAAEHDVQHDAAQHAAGSSARHTAEVVALPLLLNRAFHARSDIPAVLAEAAAAHPALTVRQGPVLGPSPLLLDALDRRLAEVGVRPSPRAGIVLAAAGSSDPAANAVTRQVAAAWQRSRGWGAVEVAHASAAPPRVADAVTALRARGLTTLAVAPYLLAPGLLPDRITAEAHAADVDTVAAPLGATPELAHLLLTRYDEALRAHTADLRLLTRTG</sequence>
<organism evidence="4 5">
    <name type="scientific">Streptacidiphilus cavernicola</name>
    <dbReference type="NCBI Taxonomy" id="3342716"/>
    <lineage>
        <taxon>Bacteria</taxon>
        <taxon>Bacillati</taxon>
        <taxon>Actinomycetota</taxon>
        <taxon>Actinomycetes</taxon>
        <taxon>Kitasatosporales</taxon>
        <taxon>Streptomycetaceae</taxon>
        <taxon>Streptacidiphilus</taxon>
    </lineage>
</organism>
<dbReference type="Gene3D" id="3.40.50.1400">
    <property type="match status" value="2"/>
</dbReference>
<dbReference type="CDD" id="cd03414">
    <property type="entry name" value="CbiX_SirB_C"/>
    <property type="match status" value="1"/>
</dbReference>